<comment type="caution">
    <text evidence="3">The sequence shown here is derived from an EMBL/GenBank/DDBJ whole genome shotgun (WGS) entry which is preliminary data.</text>
</comment>
<gene>
    <name evidence="3" type="ORF">NQZ67_05590</name>
</gene>
<dbReference type="EMBL" id="JANIPJ010000003">
    <property type="protein sequence ID" value="MCR2803352.1"/>
    <property type="molecule type" value="Genomic_DNA"/>
</dbReference>
<keyword evidence="1" id="KW-0732">Signal</keyword>
<evidence type="ECO:0000313" key="3">
    <source>
        <dbReference type="EMBL" id="MCR2803352.1"/>
    </source>
</evidence>
<evidence type="ECO:0000313" key="4">
    <source>
        <dbReference type="Proteomes" id="UP001141950"/>
    </source>
</evidence>
<evidence type="ECO:0000256" key="1">
    <source>
        <dbReference type="SAM" id="SignalP"/>
    </source>
</evidence>
<evidence type="ECO:0000259" key="2">
    <source>
        <dbReference type="Pfam" id="PF07833"/>
    </source>
</evidence>
<dbReference type="RefSeq" id="WP_257444057.1">
    <property type="nucleotide sequence ID" value="NZ_JANIPJ010000003.1"/>
</dbReference>
<dbReference type="Gene3D" id="2.60.40.1120">
    <property type="entry name" value="Carboxypeptidase-like, regulatory domain"/>
    <property type="match status" value="1"/>
</dbReference>
<protein>
    <submittedName>
        <fullName evidence="3">Stalk domain-containing protein</fullName>
    </submittedName>
</protein>
<dbReference type="Pfam" id="PF07833">
    <property type="entry name" value="Cu_amine_oxidN1"/>
    <property type="match status" value="1"/>
</dbReference>
<dbReference type="SUPFAM" id="SSF55383">
    <property type="entry name" value="Copper amine oxidase, domain N"/>
    <property type="match status" value="1"/>
</dbReference>
<dbReference type="InterPro" id="IPR036582">
    <property type="entry name" value="Mao_N_sf"/>
</dbReference>
<dbReference type="Proteomes" id="UP001141950">
    <property type="component" value="Unassembled WGS sequence"/>
</dbReference>
<dbReference type="SUPFAM" id="SSF49464">
    <property type="entry name" value="Carboxypeptidase regulatory domain-like"/>
    <property type="match status" value="1"/>
</dbReference>
<accession>A0A9X2MTB9</accession>
<name>A0A9X2MTB9_9BACL</name>
<keyword evidence="4" id="KW-1185">Reference proteome</keyword>
<proteinExistence type="predicted"/>
<reference evidence="3" key="1">
    <citation type="submission" date="2022-08" db="EMBL/GenBank/DDBJ databases">
        <title>The genomic sequence of strain Paenibacillus sp. SCIV0701.</title>
        <authorList>
            <person name="Zhao H."/>
        </authorList>
    </citation>
    <scope>NUCLEOTIDE SEQUENCE</scope>
    <source>
        <strain evidence="3">SCIV0701</strain>
    </source>
</reference>
<dbReference type="Gene3D" id="3.30.457.10">
    <property type="entry name" value="Copper amine oxidase-like, N-terminal domain"/>
    <property type="match status" value="1"/>
</dbReference>
<sequence>MHRYLVCSLSALLLLILVIPAAYTAAKTPRVDIYFEDSLLTFEDAAPIVKNGRTLVPFRKLFETFGFTVNWVDKDGVRKATGTKTGLSIELPINGKFASVNGRQVELDVPAQLVNGRTMIPLRFVAENSGYEVSFANQGDVYVIRISGASSHAEAEPYVVKGRVVDEEGHPVKGAEVFADNQLLYNSNLHAVTDEDGFYRIELPLLATTWNMGGSHTVVIDGSSFEVDLIPDIDQPFAGNTGAVRNFTMDVNTATGYLYLYMDINSFVNGYYENDVKITLTRLGAGGREGDPVSGYGYNFPGGFGIDQVPVGQYRATAVFAPPGEEPLPLLIRERNRNQQYAESVEFDFSPLTPGIYEAHIEVMVP</sequence>
<feature type="chain" id="PRO_5040859612" evidence="1">
    <location>
        <begin position="25"/>
        <end position="366"/>
    </location>
</feature>
<dbReference type="InterPro" id="IPR012854">
    <property type="entry name" value="Cu_amine_oxidase-like_N"/>
</dbReference>
<feature type="domain" description="Copper amine oxidase-like N-terminal" evidence="2">
    <location>
        <begin position="39"/>
        <end position="140"/>
    </location>
</feature>
<dbReference type="InterPro" id="IPR008969">
    <property type="entry name" value="CarboxyPept-like_regulatory"/>
</dbReference>
<organism evidence="3 4">
    <name type="scientific">Paenibacillus soyae</name>
    <dbReference type="NCBI Taxonomy" id="2969249"/>
    <lineage>
        <taxon>Bacteria</taxon>
        <taxon>Bacillati</taxon>
        <taxon>Bacillota</taxon>
        <taxon>Bacilli</taxon>
        <taxon>Bacillales</taxon>
        <taxon>Paenibacillaceae</taxon>
        <taxon>Paenibacillus</taxon>
    </lineage>
</organism>
<dbReference type="AlphaFoldDB" id="A0A9X2MTB9"/>
<feature type="signal peptide" evidence="1">
    <location>
        <begin position="1"/>
        <end position="24"/>
    </location>
</feature>